<feature type="compositionally biased region" description="Pro residues" evidence="1">
    <location>
        <begin position="139"/>
        <end position="148"/>
    </location>
</feature>
<evidence type="ECO:0000313" key="2">
    <source>
        <dbReference type="EMBL" id="PSB56831.1"/>
    </source>
</evidence>
<gene>
    <name evidence="2" type="ORF">C7B77_10560</name>
</gene>
<organism evidence="2 3">
    <name type="scientific">Chamaesiphon polymorphus CCALA 037</name>
    <dbReference type="NCBI Taxonomy" id="2107692"/>
    <lineage>
        <taxon>Bacteria</taxon>
        <taxon>Bacillati</taxon>
        <taxon>Cyanobacteriota</taxon>
        <taxon>Cyanophyceae</taxon>
        <taxon>Gomontiellales</taxon>
        <taxon>Chamaesiphonaceae</taxon>
        <taxon>Chamaesiphon</taxon>
    </lineage>
</organism>
<dbReference type="Proteomes" id="UP000238937">
    <property type="component" value="Unassembled WGS sequence"/>
</dbReference>
<dbReference type="OrthoDB" id="508414at2"/>
<feature type="compositionally biased region" description="Low complexity" evidence="1">
    <location>
        <begin position="123"/>
        <end position="138"/>
    </location>
</feature>
<dbReference type="RefSeq" id="WP_106303878.1">
    <property type="nucleotide sequence ID" value="NZ_PVWO01000106.1"/>
</dbReference>
<evidence type="ECO:0000313" key="3">
    <source>
        <dbReference type="Proteomes" id="UP000238937"/>
    </source>
</evidence>
<sequence>MESCTLPSPAGENFADLKASDRFYRLTTAEVIHFRECKYSPSVVTVYCYIKTLDPFGQGLQIVPKQAAKHLKYHHRTVSRAINTLTKAGELALAIVEAHVKLVAQSVETVTTIVSKLGLGNNPAPESTTVPTVETVTTPEPPQPEPAPLPVTPIPLPASQSPIDTRSVKSGAASIGNVIANMGLSAPCPSQPQTDPDSTSKTPQWYDRIEFRLNALDIKLADVLHALKKYPVRAIEDAIAYTQKQTWSKAKAGVFVNYLKKWTPTTNAVKSKPNATPEPVKTALMKRFPDIATTLSQEQNPIDEATLDYLQRLKVAGGIYDMQYSSIHNFFGVFITIKDYPHPIPWWDAVPQLQRLYPI</sequence>
<evidence type="ECO:0000256" key="1">
    <source>
        <dbReference type="SAM" id="MobiDB-lite"/>
    </source>
</evidence>
<dbReference type="AlphaFoldDB" id="A0A2T1GGP4"/>
<reference evidence="2 3" key="1">
    <citation type="submission" date="2018-03" db="EMBL/GenBank/DDBJ databases">
        <title>The ancient ancestry and fast evolution of plastids.</title>
        <authorList>
            <person name="Moore K.R."/>
            <person name="Magnabosco C."/>
            <person name="Momper L."/>
            <person name="Gold D.A."/>
            <person name="Bosak T."/>
            <person name="Fournier G.P."/>
        </authorList>
    </citation>
    <scope>NUCLEOTIDE SEQUENCE [LARGE SCALE GENOMIC DNA]</scope>
    <source>
        <strain evidence="2 3">CCALA 037</strain>
    </source>
</reference>
<feature type="region of interest" description="Disordered" evidence="1">
    <location>
        <begin position="122"/>
        <end position="148"/>
    </location>
</feature>
<accession>A0A2T1GGP4</accession>
<comment type="caution">
    <text evidence="2">The sequence shown here is derived from an EMBL/GenBank/DDBJ whole genome shotgun (WGS) entry which is preliminary data.</text>
</comment>
<proteinExistence type="predicted"/>
<name>A0A2T1GGP4_9CYAN</name>
<keyword evidence="3" id="KW-1185">Reference proteome</keyword>
<protein>
    <submittedName>
        <fullName evidence="2">Uncharacterized protein</fullName>
    </submittedName>
</protein>
<dbReference type="EMBL" id="PVWO01000106">
    <property type="protein sequence ID" value="PSB56831.1"/>
    <property type="molecule type" value="Genomic_DNA"/>
</dbReference>